<reference evidence="1 2" key="1">
    <citation type="submission" date="2018-02" db="EMBL/GenBank/DDBJ databases">
        <authorList>
            <person name="Cohen D.B."/>
            <person name="Kent A.D."/>
        </authorList>
    </citation>
    <scope>NUCLEOTIDE SEQUENCE [LARGE SCALE GENOMIC DNA]</scope>
    <source>
        <strain evidence="1 2">ULC007</strain>
    </source>
</reference>
<proteinExistence type="predicted"/>
<protein>
    <submittedName>
        <fullName evidence="1">Uncharacterized protein</fullName>
    </submittedName>
</protein>
<comment type="caution">
    <text evidence="1">The sequence shown here is derived from an EMBL/GenBank/DDBJ whole genome shotgun (WGS) entry which is preliminary data.</text>
</comment>
<organism evidence="1 2">
    <name type="scientific">Phormidesmis priestleyi ULC007</name>
    <dbReference type="NCBI Taxonomy" id="1920490"/>
    <lineage>
        <taxon>Bacteria</taxon>
        <taxon>Bacillati</taxon>
        <taxon>Cyanobacteriota</taxon>
        <taxon>Cyanophyceae</taxon>
        <taxon>Leptolyngbyales</taxon>
        <taxon>Leptolyngbyaceae</taxon>
        <taxon>Phormidesmis</taxon>
    </lineage>
</organism>
<reference evidence="1 2" key="2">
    <citation type="submission" date="2018-03" db="EMBL/GenBank/DDBJ databases">
        <title>The ancient ancestry and fast evolution of plastids.</title>
        <authorList>
            <person name="Moore K.R."/>
            <person name="Magnabosco C."/>
            <person name="Momper L."/>
            <person name="Gold D.A."/>
            <person name="Bosak T."/>
            <person name="Fournier G.P."/>
        </authorList>
    </citation>
    <scope>NUCLEOTIDE SEQUENCE [LARGE SCALE GENOMIC DNA]</scope>
    <source>
        <strain evidence="1 2">ULC007</strain>
    </source>
</reference>
<dbReference type="EMBL" id="PVWG01000004">
    <property type="protein sequence ID" value="PSB20971.1"/>
    <property type="molecule type" value="Genomic_DNA"/>
</dbReference>
<accession>A0A2T1DKJ0</accession>
<dbReference type="RefSeq" id="WP_106253948.1">
    <property type="nucleotide sequence ID" value="NZ_MPPI01000008.1"/>
</dbReference>
<evidence type="ECO:0000313" key="2">
    <source>
        <dbReference type="Proteomes" id="UP000238634"/>
    </source>
</evidence>
<name>A0A2T1DKJ0_9CYAN</name>
<gene>
    <name evidence="1" type="ORF">C7B65_06090</name>
</gene>
<dbReference type="OrthoDB" id="4811652at2"/>
<sequence length="1639" mass="176925">MATKTDRILSYLPSTFRVTPRPDVLYALIDAFGRDLLLAENSLAAVMAAHWVDYADRNAANITDLAKIAALYGLAPRREADLTGLAPSADAGDVLETVEEFREHLKRYIRTFLEGTVTVQGILRVTAEALALQIADDYQDLDCWWQRRSETLTTIVPRLEDAAFAVFGMKAGQVAGRSAHPAQVKGSMDLSNGVDLRGANLLRLKIGDENPIEIDLTTGANAANVSLNTIVATLNQPLIGQAIARAENGLLAITSLTSGASSRIEIHDGLSDAAERVFGLVPWVYRGSESQSAQVIGTVALSDSLDLRQHRYLRLVVDRTRVAEIDCAGANPAQTTPQQVCDAINQALQIANFATLQAGHYLKFTSPITGFNSSIAFQTPAAQDATAFLFGEVQSFYIGQDPQPAKFKSQRDLSQGIDLRDRATLRFQVDSNATITVNCAGNDPRNTQITEIVTAINQAAQAEIATQDGQFITLASRDTGSSARLILDTAPTHDALETILGARPRVFEGRDATAAAIVSVPNLTQELNPQPDKFLQLTAIQIAVDGGSPVEIPLRINLRSPGENVSTAQRRHVHEIANAINHAFPNLAIADQQRLILRSSTFGDASRLEVLPLEIQQTQRFMTRAKITDEAALKIFGFLEQEAQGDSGTNAQIIGAVDLSRSVDLQTQPYLRIRIDNHPPIDINCAGQRPRVTAIDEVVKAINTRLGRSIASHDGQHLILSSPTASQESRIAVTEPQAGDAIAPLGLQPGTFKGQDATKVSFVGLVDLHQGITLPPHAAIKLGIDGADPIEISFTDAEPNFQRLDQLLLKINTTLNQVIAKTDGQHISLTSPSTGTNGKIQFAVPTTGANVTAALLGITPPRLYEGSNAIAAQITGTIRLDTVDLRIARFLRIKIGNAAVKEIDCAAGVPIERLNAVTLNEIINAINTAVPGLATASPEGPHLVLRSPQPNQELVLEPYTSGDARKRLLGEVPTEVTGTNPTPATITGTIDLSRPANLSRRSLLRLAVNGDRSVDIDVGGFDPGSTFSDEIIAAINAVFPGLATLNSDDRLQLIAPNQGSESQLSLLPLRYLDLIEYAPKPMHILPRSVRHGDHWAINNPGVVESSSEITIHAPFGVEGPMLVNTALGWRVRVFTLLDRGESVTLQTDAKLGLQAMVTAANGVTRKVPSDRILVGPLGGQVWVPFAGAAPLNQDTEHQLTLDLNNPQAAEIVHLRARQADQDYGEITVKVVESAPTIVTPANVIANGSEVTLVGRVRMQTNTVQLVDATEDPIAQLKPSAGITLSAYQDRVVTLSGILYADRILLVQQIDSLFDVTVQPTHGKAEPYSRVTIGGATTNDSLVYQICVRSRLVVATALNKGQVLTLPQGKSNWIYLDCYSSRFDQAYFDEGHFAGGVCYERGIFDVSRFENEEEPPQLAAVFAAATIVDPPVEITFAWQTYQPGSFQVNLPADLPTPFGARFNQARFSQEKGKPDLYPEAVLENTGDPTFDQAHSLVNLLERSNLVKAEEVDRIPLGWKPITLPFRKPQRLTLGTASKPAQIYLIEKALADQGVNRFIKVQAREPGTWGNDLKVSARPAGAAMYEVTIAYTASRFENARRVALGNPLSVLTQEILHPQPIGVLQAKAAGVEVDVTRETCQ</sequence>
<keyword evidence="2" id="KW-1185">Reference proteome</keyword>
<evidence type="ECO:0000313" key="1">
    <source>
        <dbReference type="EMBL" id="PSB20971.1"/>
    </source>
</evidence>
<dbReference type="STRING" id="1920490.GCA_001895925_03599"/>
<dbReference type="Proteomes" id="UP000238634">
    <property type="component" value="Unassembled WGS sequence"/>
</dbReference>